<accession>A0A841RUI8</accession>
<name>A0A841RUI8_9BACI</name>
<keyword evidence="2" id="KW-1185">Reference proteome</keyword>
<comment type="caution">
    <text evidence="1">The sequence shown here is derived from an EMBL/GenBank/DDBJ whole genome shotgun (WGS) entry which is preliminary data.</text>
</comment>
<dbReference type="Proteomes" id="UP000572212">
    <property type="component" value="Unassembled WGS sequence"/>
</dbReference>
<evidence type="ECO:0000313" key="1">
    <source>
        <dbReference type="EMBL" id="MBB6514138.1"/>
    </source>
</evidence>
<dbReference type="EMBL" id="JACHON010000023">
    <property type="protein sequence ID" value="MBB6514138.1"/>
    <property type="molecule type" value="Genomic_DNA"/>
</dbReference>
<gene>
    <name evidence="1" type="ORF">GGQ92_002959</name>
</gene>
<sequence length="96" mass="10782">MKILVAQPKQEANLNQLKNELDITTNVDVVLFPEGYIQSIDLLSEVQNLTTKTDTMIITGYKDIQNKDRGLICDTNGNKVLDRAKTPIPRIILSNL</sequence>
<reference evidence="1 2" key="1">
    <citation type="submission" date="2020-08" db="EMBL/GenBank/DDBJ databases">
        <title>Genomic Encyclopedia of Type Strains, Phase IV (KMG-IV): sequencing the most valuable type-strain genomes for metagenomic binning, comparative biology and taxonomic classification.</title>
        <authorList>
            <person name="Goeker M."/>
        </authorList>
    </citation>
    <scope>NUCLEOTIDE SEQUENCE [LARGE SCALE GENOMIC DNA]</scope>
    <source>
        <strain evidence="1 2">DSM 11805</strain>
    </source>
</reference>
<dbReference type="AlphaFoldDB" id="A0A841RUI8"/>
<dbReference type="RefSeq" id="WP_184250586.1">
    <property type="nucleotide sequence ID" value="NZ_BAAACU010000014.1"/>
</dbReference>
<evidence type="ECO:0000313" key="2">
    <source>
        <dbReference type="Proteomes" id="UP000572212"/>
    </source>
</evidence>
<protein>
    <recommendedName>
        <fullName evidence="3">CN hydrolase domain-containing protein</fullName>
    </recommendedName>
</protein>
<evidence type="ECO:0008006" key="3">
    <source>
        <dbReference type="Google" id="ProtNLM"/>
    </source>
</evidence>
<organism evidence="1 2">
    <name type="scientific">Gracilibacillus halotolerans</name>
    <dbReference type="NCBI Taxonomy" id="74386"/>
    <lineage>
        <taxon>Bacteria</taxon>
        <taxon>Bacillati</taxon>
        <taxon>Bacillota</taxon>
        <taxon>Bacilli</taxon>
        <taxon>Bacillales</taxon>
        <taxon>Bacillaceae</taxon>
        <taxon>Gracilibacillus</taxon>
    </lineage>
</organism>
<proteinExistence type="predicted"/>